<protein>
    <submittedName>
        <fullName evidence="1">Uncharacterized protein</fullName>
    </submittedName>
</protein>
<gene>
    <name evidence="1" type="ORF">IAB04_05535</name>
</gene>
<accession>A0A9D1LVP0</accession>
<sequence>MPLKNDTTKVPALQTVGEIQGILAVHGARKIMLDYTEDGRVDSVSFAVETPVGLKGFVLPARVDAVAAALAKQHVKCDYEHAERVAWHIVKDWIDAQMAFIESEQAAMDEVFLPYMRDNAGTTLYQAFLKNQLLLEG</sequence>
<dbReference type="Proteomes" id="UP000824111">
    <property type="component" value="Unassembled WGS sequence"/>
</dbReference>
<evidence type="ECO:0000313" key="1">
    <source>
        <dbReference type="EMBL" id="HIU48806.1"/>
    </source>
</evidence>
<proteinExistence type="predicted"/>
<reference evidence="1" key="1">
    <citation type="submission" date="2020-10" db="EMBL/GenBank/DDBJ databases">
        <authorList>
            <person name="Gilroy R."/>
        </authorList>
    </citation>
    <scope>NUCLEOTIDE SEQUENCE</scope>
    <source>
        <strain evidence="1">ChiSjej4B22-9803</strain>
    </source>
</reference>
<dbReference type="EMBL" id="DVND01000143">
    <property type="protein sequence ID" value="HIU48806.1"/>
    <property type="molecule type" value="Genomic_DNA"/>
</dbReference>
<organism evidence="1 2">
    <name type="scientific">Candidatus Avimonoglobus intestinipullorum</name>
    <dbReference type="NCBI Taxonomy" id="2840699"/>
    <lineage>
        <taxon>Bacteria</taxon>
        <taxon>Bacillati</taxon>
        <taxon>Bacillota</taxon>
        <taxon>Clostridia</taxon>
        <taxon>Eubacteriales</taxon>
        <taxon>Candidatus Avimonoglobus</taxon>
    </lineage>
</organism>
<evidence type="ECO:0000313" key="2">
    <source>
        <dbReference type="Proteomes" id="UP000824111"/>
    </source>
</evidence>
<name>A0A9D1LVP0_9FIRM</name>
<comment type="caution">
    <text evidence="1">The sequence shown here is derived from an EMBL/GenBank/DDBJ whole genome shotgun (WGS) entry which is preliminary data.</text>
</comment>
<reference evidence="1" key="2">
    <citation type="journal article" date="2021" name="PeerJ">
        <title>Extensive microbial diversity within the chicken gut microbiome revealed by metagenomics and culture.</title>
        <authorList>
            <person name="Gilroy R."/>
            <person name="Ravi A."/>
            <person name="Getino M."/>
            <person name="Pursley I."/>
            <person name="Horton D.L."/>
            <person name="Alikhan N.F."/>
            <person name="Baker D."/>
            <person name="Gharbi K."/>
            <person name="Hall N."/>
            <person name="Watson M."/>
            <person name="Adriaenssens E.M."/>
            <person name="Foster-Nyarko E."/>
            <person name="Jarju S."/>
            <person name="Secka A."/>
            <person name="Antonio M."/>
            <person name="Oren A."/>
            <person name="Chaudhuri R.R."/>
            <person name="La Ragione R."/>
            <person name="Hildebrand F."/>
            <person name="Pallen M.J."/>
        </authorList>
    </citation>
    <scope>NUCLEOTIDE SEQUENCE</scope>
    <source>
        <strain evidence="1">ChiSjej4B22-9803</strain>
    </source>
</reference>
<dbReference type="AlphaFoldDB" id="A0A9D1LVP0"/>